<dbReference type="InterPro" id="IPR040632">
    <property type="entry name" value="Sulfotransfer_4"/>
</dbReference>
<comment type="caution">
    <text evidence="1">The sequence shown here is derived from an EMBL/GenBank/DDBJ whole genome shotgun (WGS) entry which is preliminary data.</text>
</comment>
<dbReference type="PANTHER" id="PTHR36978">
    <property type="entry name" value="P-LOOP CONTAINING NUCLEOTIDE TRIPHOSPHATE HYDROLASE"/>
    <property type="match status" value="1"/>
</dbReference>
<keyword evidence="2" id="KW-1185">Reference proteome</keyword>
<sequence>MSQNNHSSGPPSVINAGLFKTGSASMAEAYKILGLRPHHGLDITDVPEHWAQLERAAEAKWPDIPGARPHKAFTRSDWDKVFGEYDAITDLGAPFAEELAAAYPDAKVVVVQRDADKWFKSFDQQTVTPTWGARASFNHYVVFPILRFRGVYTIRKILYGQWRAKTPDDIRKNAKREYEAYYARLREVIPPERRLEYKIGDGWVPLCQFLGKEVPNVDFPWVNESAAHSARFFFAQSNHEGFGYFSSQQNNSS</sequence>
<dbReference type="OrthoDB" id="408152at2759"/>
<dbReference type="PANTHER" id="PTHR36978:SF4">
    <property type="entry name" value="P-LOOP CONTAINING NUCLEOSIDE TRIPHOSPHATE HYDROLASE PROTEIN"/>
    <property type="match status" value="1"/>
</dbReference>
<evidence type="ECO:0000313" key="1">
    <source>
        <dbReference type="EMBL" id="KAH6645054.1"/>
    </source>
</evidence>
<dbReference type="Proteomes" id="UP000758603">
    <property type="component" value="Unassembled WGS sequence"/>
</dbReference>
<protein>
    <submittedName>
        <fullName evidence="1">Uncharacterized protein</fullName>
    </submittedName>
</protein>
<gene>
    <name evidence="1" type="ORF">BKA67DRAFT_595981</name>
</gene>
<name>A0A9P8RFH2_9PEZI</name>
<dbReference type="AlphaFoldDB" id="A0A9P8RFH2"/>
<dbReference type="GeneID" id="70134135"/>
<dbReference type="SUPFAM" id="SSF52540">
    <property type="entry name" value="P-loop containing nucleoside triphosphate hydrolases"/>
    <property type="match status" value="1"/>
</dbReference>
<dbReference type="Gene3D" id="3.40.50.300">
    <property type="entry name" value="P-loop containing nucleotide triphosphate hydrolases"/>
    <property type="match status" value="1"/>
</dbReference>
<proteinExistence type="predicted"/>
<dbReference type="InterPro" id="IPR027417">
    <property type="entry name" value="P-loop_NTPase"/>
</dbReference>
<dbReference type="RefSeq" id="XP_045951568.1">
    <property type="nucleotide sequence ID" value="XM_046105244.1"/>
</dbReference>
<accession>A0A9P8RFH2</accession>
<reference evidence="1" key="1">
    <citation type="journal article" date="2021" name="Nat. Commun.">
        <title>Genetic determinants of endophytism in the Arabidopsis root mycobiome.</title>
        <authorList>
            <person name="Mesny F."/>
            <person name="Miyauchi S."/>
            <person name="Thiergart T."/>
            <person name="Pickel B."/>
            <person name="Atanasova L."/>
            <person name="Karlsson M."/>
            <person name="Huettel B."/>
            <person name="Barry K.W."/>
            <person name="Haridas S."/>
            <person name="Chen C."/>
            <person name="Bauer D."/>
            <person name="Andreopoulos W."/>
            <person name="Pangilinan J."/>
            <person name="LaButti K."/>
            <person name="Riley R."/>
            <person name="Lipzen A."/>
            <person name="Clum A."/>
            <person name="Drula E."/>
            <person name="Henrissat B."/>
            <person name="Kohler A."/>
            <person name="Grigoriev I.V."/>
            <person name="Martin F.M."/>
            <person name="Hacquard S."/>
        </authorList>
    </citation>
    <scope>NUCLEOTIDE SEQUENCE</scope>
    <source>
        <strain evidence="1">MPI-SDFR-AT-0073</strain>
    </source>
</reference>
<organism evidence="1 2">
    <name type="scientific">Truncatella angustata</name>
    <dbReference type="NCBI Taxonomy" id="152316"/>
    <lineage>
        <taxon>Eukaryota</taxon>
        <taxon>Fungi</taxon>
        <taxon>Dikarya</taxon>
        <taxon>Ascomycota</taxon>
        <taxon>Pezizomycotina</taxon>
        <taxon>Sordariomycetes</taxon>
        <taxon>Xylariomycetidae</taxon>
        <taxon>Amphisphaeriales</taxon>
        <taxon>Sporocadaceae</taxon>
        <taxon>Truncatella</taxon>
    </lineage>
</organism>
<dbReference type="Pfam" id="PF17784">
    <property type="entry name" value="Sulfotransfer_4"/>
    <property type="match status" value="1"/>
</dbReference>
<evidence type="ECO:0000313" key="2">
    <source>
        <dbReference type="Proteomes" id="UP000758603"/>
    </source>
</evidence>
<dbReference type="EMBL" id="JAGPXC010000012">
    <property type="protein sequence ID" value="KAH6645054.1"/>
    <property type="molecule type" value="Genomic_DNA"/>
</dbReference>